<dbReference type="GO" id="GO:0005737">
    <property type="term" value="C:cytoplasm"/>
    <property type="evidence" value="ECO:0007669"/>
    <property type="project" value="UniProtKB-SubCell"/>
</dbReference>
<gene>
    <name evidence="6 9" type="primary">ruvA</name>
    <name evidence="9" type="ORF">FK256_09035</name>
</gene>
<feature type="region of interest" description="Domain III" evidence="6">
    <location>
        <begin position="161"/>
        <end position="218"/>
    </location>
</feature>
<dbReference type="Gene3D" id="1.10.150.20">
    <property type="entry name" value="5' to 3' exonuclease, C-terminal subdomain"/>
    <property type="match status" value="1"/>
</dbReference>
<dbReference type="GO" id="GO:0006281">
    <property type="term" value="P:DNA repair"/>
    <property type="evidence" value="ECO:0007669"/>
    <property type="project" value="UniProtKB-UniRule"/>
</dbReference>
<protein>
    <recommendedName>
        <fullName evidence="6">Holliday junction branch migration complex subunit RuvA</fullName>
    </recommendedName>
</protein>
<name>A0A507ZYE4_9ACTO</name>
<dbReference type="SUPFAM" id="SSF47781">
    <property type="entry name" value="RuvA domain 2-like"/>
    <property type="match status" value="1"/>
</dbReference>
<keyword evidence="3 6" id="KW-0238">DNA-binding</keyword>
<dbReference type="InterPro" id="IPR013849">
    <property type="entry name" value="DNA_helicase_Holl-junc_RuvA_I"/>
</dbReference>
<dbReference type="GO" id="GO:0009379">
    <property type="term" value="C:Holliday junction helicase complex"/>
    <property type="evidence" value="ECO:0007669"/>
    <property type="project" value="InterPro"/>
</dbReference>
<dbReference type="Gene3D" id="2.40.50.140">
    <property type="entry name" value="Nucleic acid-binding proteins"/>
    <property type="match status" value="1"/>
</dbReference>
<dbReference type="CDD" id="cd14332">
    <property type="entry name" value="UBA_RuvA_C"/>
    <property type="match status" value="1"/>
</dbReference>
<evidence type="ECO:0000256" key="5">
    <source>
        <dbReference type="ARBA" id="ARBA00023204"/>
    </source>
</evidence>
<dbReference type="SUPFAM" id="SSF50249">
    <property type="entry name" value="Nucleic acid-binding proteins"/>
    <property type="match status" value="1"/>
</dbReference>
<dbReference type="InterPro" id="IPR010994">
    <property type="entry name" value="RuvA_2-like"/>
</dbReference>
<proteinExistence type="inferred from homology"/>
<comment type="caution">
    <text evidence="9">The sequence shown here is derived from an EMBL/GenBank/DDBJ whole genome shotgun (WGS) entry which is preliminary data.</text>
</comment>
<evidence type="ECO:0000313" key="10">
    <source>
        <dbReference type="Proteomes" id="UP000319010"/>
    </source>
</evidence>
<dbReference type="SUPFAM" id="SSF46929">
    <property type="entry name" value="DNA helicase RuvA subunit, C-terminal domain"/>
    <property type="match status" value="1"/>
</dbReference>
<organism evidence="9 10">
    <name type="scientific">Actinomyces johnsonii</name>
    <dbReference type="NCBI Taxonomy" id="544581"/>
    <lineage>
        <taxon>Bacteria</taxon>
        <taxon>Bacillati</taxon>
        <taxon>Actinomycetota</taxon>
        <taxon>Actinomycetes</taxon>
        <taxon>Actinomycetales</taxon>
        <taxon>Actinomycetaceae</taxon>
        <taxon>Actinomyces</taxon>
    </lineage>
</organism>
<dbReference type="AlphaFoldDB" id="A0A507ZYE4"/>
<dbReference type="Gene3D" id="1.10.8.10">
    <property type="entry name" value="DNA helicase RuvA subunit, C-terminal domain"/>
    <property type="match status" value="1"/>
</dbReference>
<dbReference type="InterPro" id="IPR003583">
    <property type="entry name" value="Hlx-hairpin-Hlx_DNA-bd_motif"/>
</dbReference>
<dbReference type="HAMAP" id="MF_00031">
    <property type="entry name" value="DNA_HJ_migration_RuvA"/>
    <property type="match status" value="1"/>
</dbReference>
<evidence type="ECO:0000256" key="4">
    <source>
        <dbReference type="ARBA" id="ARBA00023172"/>
    </source>
</evidence>
<dbReference type="EMBL" id="VICB01000013">
    <property type="protein sequence ID" value="TQD42760.1"/>
    <property type="molecule type" value="Genomic_DNA"/>
</dbReference>
<evidence type="ECO:0000256" key="2">
    <source>
        <dbReference type="ARBA" id="ARBA00022763"/>
    </source>
</evidence>
<dbReference type="GO" id="GO:0005524">
    <property type="term" value="F:ATP binding"/>
    <property type="evidence" value="ECO:0007669"/>
    <property type="project" value="InterPro"/>
</dbReference>
<dbReference type="Pfam" id="PF01330">
    <property type="entry name" value="RuvA_N"/>
    <property type="match status" value="1"/>
</dbReference>
<keyword evidence="5 6" id="KW-0234">DNA repair</keyword>
<comment type="domain">
    <text evidence="6">Has three domains with a flexible linker between the domains II and III and assumes an 'L' shape. Domain III is highly mobile and contacts RuvB.</text>
</comment>
<dbReference type="InterPro" id="IPR012340">
    <property type="entry name" value="NA-bd_OB-fold"/>
</dbReference>
<dbReference type="RefSeq" id="WP_141424523.1">
    <property type="nucleotide sequence ID" value="NZ_JASPFB010000005.1"/>
</dbReference>
<dbReference type="SMART" id="SM00278">
    <property type="entry name" value="HhH1"/>
    <property type="match status" value="2"/>
</dbReference>
<comment type="caution">
    <text evidence="6">Lacks conserved residue(s) required for the propagation of feature annotation.</text>
</comment>
<dbReference type="Pfam" id="PF14520">
    <property type="entry name" value="HHH_5"/>
    <property type="match status" value="1"/>
</dbReference>
<dbReference type="Proteomes" id="UP000319010">
    <property type="component" value="Unassembled WGS sequence"/>
</dbReference>
<comment type="function">
    <text evidence="6">The RuvA-RuvB-RuvC complex processes Holliday junction (HJ) DNA during genetic recombination and DNA repair, while the RuvA-RuvB complex plays an important role in the rescue of blocked DNA replication forks via replication fork reversal (RFR). RuvA specifically binds to HJ cruciform DNA, conferring on it an open structure. The RuvB hexamer acts as an ATP-dependent pump, pulling dsDNA into and through the RuvAB complex. HJ branch migration allows RuvC to scan DNA until it finds its consensus sequence, where it cleaves and resolves the cruciform DNA.</text>
</comment>
<evidence type="ECO:0000256" key="1">
    <source>
        <dbReference type="ARBA" id="ARBA00022490"/>
    </source>
</evidence>
<feature type="domain" description="Helix-hairpin-helix DNA-binding motif class 1" evidence="8">
    <location>
        <begin position="107"/>
        <end position="126"/>
    </location>
</feature>
<keyword evidence="1 6" id="KW-0963">Cytoplasm</keyword>
<dbReference type="GO" id="GO:0000400">
    <property type="term" value="F:four-way junction DNA binding"/>
    <property type="evidence" value="ECO:0007669"/>
    <property type="project" value="UniProtKB-UniRule"/>
</dbReference>
<comment type="subunit">
    <text evidence="6">Homotetramer. Forms an RuvA(8)-RuvB(12)-Holliday junction (HJ) complex. HJ DNA is sandwiched between 2 RuvA tetramers; dsDNA enters through RuvA and exits via RuvB. An RuvB hexamer assembles on each DNA strand where it exits the tetramer. Each RuvB hexamer is contacted by two RuvA subunits (via domain III) on 2 adjacent RuvB subunits; this complex drives branch migration. In the full resolvosome a probable DNA-RuvA(4)-RuvB(12)-RuvC(2) complex forms which resolves the HJ.</text>
</comment>
<comment type="similarity">
    <text evidence="6">Belongs to the RuvA family.</text>
</comment>
<dbReference type="NCBIfam" id="TIGR00084">
    <property type="entry name" value="ruvA"/>
    <property type="match status" value="1"/>
</dbReference>
<dbReference type="Pfam" id="PF07499">
    <property type="entry name" value="RuvA_C"/>
    <property type="match status" value="1"/>
</dbReference>
<feature type="domain" description="Helix-hairpin-helix DNA-binding motif class 1" evidence="8">
    <location>
        <begin position="72"/>
        <end position="91"/>
    </location>
</feature>
<accession>A0A507ZYE4</accession>
<keyword evidence="2 6" id="KW-0227">DNA damage</keyword>
<evidence type="ECO:0000256" key="3">
    <source>
        <dbReference type="ARBA" id="ARBA00023125"/>
    </source>
</evidence>
<evidence type="ECO:0000256" key="7">
    <source>
        <dbReference type="SAM" id="MobiDB-lite"/>
    </source>
</evidence>
<evidence type="ECO:0000313" key="9">
    <source>
        <dbReference type="EMBL" id="TQD42760.1"/>
    </source>
</evidence>
<dbReference type="GO" id="GO:0006310">
    <property type="term" value="P:DNA recombination"/>
    <property type="evidence" value="ECO:0007669"/>
    <property type="project" value="UniProtKB-UniRule"/>
</dbReference>
<dbReference type="InterPro" id="IPR000085">
    <property type="entry name" value="RuvA"/>
</dbReference>
<comment type="subcellular location">
    <subcellularLocation>
        <location evidence="6">Cytoplasm</location>
    </subcellularLocation>
</comment>
<feature type="region of interest" description="Disordered" evidence="7">
    <location>
        <begin position="134"/>
        <end position="160"/>
    </location>
</feature>
<dbReference type="InterPro" id="IPR011114">
    <property type="entry name" value="RuvA_C"/>
</dbReference>
<sequence>MIASLRGTVLSVGLTGAVIETGGVGMSIQATPTTLSGLRVGEETLIHTDMVVREDSLTLFGFADADERDSFRTLMSAKGVGAKLALAMLSVHTPNSLRRAIASQDVAALTRVPGLGPKGAQRVILDVADRLGPVTGDDHDAPPLGPRAAGDEALETSADDTAPNADVVAALVQLGWNEAGARQAVAAVEADYAEAGESPDTAVLLRASLRWLGGGHRG</sequence>
<evidence type="ECO:0000259" key="8">
    <source>
        <dbReference type="SMART" id="SM00278"/>
    </source>
</evidence>
<keyword evidence="4 6" id="KW-0233">DNA recombination</keyword>
<dbReference type="GO" id="GO:0048476">
    <property type="term" value="C:Holliday junction resolvase complex"/>
    <property type="evidence" value="ECO:0007669"/>
    <property type="project" value="UniProtKB-UniRule"/>
</dbReference>
<dbReference type="GO" id="GO:0009378">
    <property type="term" value="F:four-way junction helicase activity"/>
    <property type="evidence" value="ECO:0007669"/>
    <property type="project" value="InterPro"/>
</dbReference>
<evidence type="ECO:0000256" key="6">
    <source>
        <dbReference type="HAMAP-Rule" id="MF_00031"/>
    </source>
</evidence>
<dbReference type="InterPro" id="IPR036267">
    <property type="entry name" value="RuvA_C_sf"/>
</dbReference>
<reference evidence="9 10" key="1">
    <citation type="submission" date="2019-06" db="EMBL/GenBank/DDBJ databases">
        <title>Draft genome sequence of Actinomyces johnsonii CCUG 34287T.</title>
        <authorList>
            <person name="Salva-Serra F."/>
            <person name="Cardew S."/>
            <person name="Moore E."/>
        </authorList>
    </citation>
    <scope>NUCLEOTIDE SEQUENCE [LARGE SCALE GENOMIC DNA]</scope>
    <source>
        <strain evidence="9 10">CCUG 34287</strain>
    </source>
</reference>